<accession>A0A9J5XWW2</accession>
<dbReference type="EMBL" id="JACXVP010000008">
    <property type="protein sequence ID" value="KAG5592681.1"/>
    <property type="molecule type" value="Genomic_DNA"/>
</dbReference>
<name>A0A9J5XWW2_SOLCO</name>
<evidence type="ECO:0000313" key="2">
    <source>
        <dbReference type="Proteomes" id="UP000824120"/>
    </source>
</evidence>
<sequence>MHIWLSSNKFAIIEQFCCVLSTSFRSLSTDLVKDYVHREAKYCVVFCSLANVRDEWVYFDYSKVVPWWGVRFK</sequence>
<keyword evidence="2" id="KW-1185">Reference proteome</keyword>
<reference evidence="1 2" key="1">
    <citation type="submission" date="2020-09" db="EMBL/GenBank/DDBJ databases">
        <title>De no assembly of potato wild relative species, Solanum commersonii.</title>
        <authorList>
            <person name="Cho K."/>
        </authorList>
    </citation>
    <scope>NUCLEOTIDE SEQUENCE [LARGE SCALE GENOMIC DNA]</scope>
    <source>
        <strain evidence="1">LZ3.2</strain>
        <tissue evidence="1">Leaf</tissue>
    </source>
</reference>
<organism evidence="1 2">
    <name type="scientific">Solanum commersonii</name>
    <name type="common">Commerson's wild potato</name>
    <name type="synonym">Commerson's nightshade</name>
    <dbReference type="NCBI Taxonomy" id="4109"/>
    <lineage>
        <taxon>Eukaryota</taxon>
        <taxon>Viridiplantae</taxon>
        <taxon>Streptophyta</taxon>
        <taxon>Embryophyta</taxon>
        <taxon>Tracheophyta</taxon>
        <taxon>Spermatophyta</taxon>
        <taxon>Magnoliopsida</taxon>
        <taxon>eudicotyledons</taxon>
        <taxon>Gunneridae</taxon>
        <taxon>Pentapetalae</taxon>
        <taxon>asterids</taxon>
        <taxon>lamiids</taxon>
        <taxon>Solanales</taxon>
        <taxon>Solanaceae</taxon>
        <taxon>Solanoideae</taxon>
        <taxon>Solaneae</taxon>
        <taxon>Solanum</taxon>
    </lineage>
</organism>
<gene>
    <name evidence="1" type="ORF">H5410_043195</name>
</gene>
<dbReference type="Proteomes" id="UP000824120">
    <property type="component" value="Chromosome 8"/>
</dbReference>
<dbReference type="AlphaFoldDB" id="A0A9J5XWW2"/>
<proteinExistence type="predicted"/>
<evidence type="ECO:0000313" key="1">
    <source>
        <dbReference type="EMBL" id="KAG5592681.1"/>
    </source>
</evidence>
<protein>
    <submittedName>
        <fullName evidence="1">Uncharacterized protein</fullName>
    </submittedName>
</protein>
<comment type="caution">
    <text evidence="1">The sequence shown here is derived from an EMBL/GenBank/DDBJ whole genome shotgun (WGS) entry which is preliminary data.</text>
</comment>